<dbReference type="Pfam" id="PF21983">
    <property type="entry name" value="NikA-like"/>
    <property type="match status" value="1"/>
</dbReference>
<reference evidence="2 3" key="1">
    <citation type="journal article" date="2017" name="Front. Microbiol.">
        <title>New Insights into the Diversity of the Genus Faecalibacterium.</title>
        <authorList>
            <person name="Benevides L."/>
            <person name="Burman S."/>
            <person name="Martin R."/>
            <person name="Robert V."/>
            <person name="Thomas M."/>
            <person name="Miquel S."/>
            <person name="Chain F."/>
            <person name="Sokol H."/>
            <person name="Bermudez-Humaran L.G."/>
            <person name="Morrison M."/>
            <person name="Langella P."/>
            <person name="Azevedo V.A."/>
            <person name="Chatel J.M."/>
            <person name="Soares S."/>
        </authorList>
    </citation>
    <scope>NUCLEOTIDE SEQUENCE [LARGE SCALE GENOMIC DNA]</scope>
    <source>
        <strain evidence="2 3">CNCM I 4644</strain>
    </source>
</reference>
<comment type="caution">
    <text evidence="2">The sequence shown here is derived from an EMBL/GenBank/DDBJ whole genome shotgun (WGS) entry which is preliminary data.</text>
</comment>
<protein>
    <submittedName>
        <fullName evidence="2">Plasmid mobilization relaxosome protein MobC</fullName>
    </submittedName>
</protein>
<keyword evidence="1" id="KW-0175">Coiled coil</keyword>
<evidence type="ECO:0000313" key="2">
    <source>
        <dbReference type="EMBL" id="PDX83819.1"/>
    </source>
</evidence>
<evidence type="ECO:0000256" key="1">
    <source>
        <dbReference type="SAM" id="Coils"/>
    </source>
</evidence>
<dbReference type="RefSeq" id="WP_097779742.1">
    <property type="nucleotide sequence ID" value="NZ_NMTZ01000020.1"/>
</dbReference>
<dbReference type="AlphaFoldDB" id="A0A2A7AXI0"/>
<gene>
    <name evidence="2" type="ORF">CGS59_09415</name>
</gene>
<name>A0A2A7AXI0_9FIRM</name>
<proteinExistence type="predicted"/>
<organism evidence="2 3">
    <name type="scientific">Faecalibacterium prausnitzii</name>
    <dbReference type="NCBI Taxonomy" id="853"/>
    <lineage>
        <taxon>Bacteria</taxon>
        <taxon>Bacillati</taxon>
        <taxon>Bacillota</taxon>
        <taxon>Clostridia</taxon>
        <taxon>Eubacteriales</taxon>
        <taxon>Oscillospiraceae</taxon>
        <taxon>Faecalibacterium</taxon>
    </lineage>
</organism>
<evidence type="ECO:0000313" key="3">
    <source>
        <dbReference type="Proteomes" id="UP000220480"/>
    </source>
</evidence>
<dbReference type="Proteomes" id="UP000220480">
    <property type="component" value="Unassembled WGS sequence"/>
</dbReference>
<accession>A0A2A7AXI0</accession>
<sequence>MARPKKEESIRRTSNVMVRFSSIEYELVAGYAKDAGYPISTFVRKQALSEKVIVNYNIVADIGEIQNLTAQAAGIGNNLNQIARYFHGGGLASRGMLEELKKCIAEIRELRQEIVQLGGAYRGNSKTHRK</sequence>
<feature type="coiled-coil region" evidence="1">
    <location>
        <begin position="93"/>
        <end position="120"/>
    </location>
</feature>
<dbReference type="EMBL" id="NMTZ01000020">
    <property type="protein sequence ID" value="PDX83819.1"/>
    <property type="molecule type" value="Genomic_DNA"/>
</dbReference>
<dbReference type="InterPro" id="IPR053842">
    <property type="entry name" value="NikA-like"/>
</dbReference>